<dbReference type="PANTHER" id="PTHR33833">
    <property type="entry name" value="NUCLEOLAR-LIKE PROTEIN-RELATED"/>
    <property type="match status" value="1"/>
</dbReference>
<protein>
    <recommendedName>
        <fullName evidence="4">Ycf49-like protein</fullName>
    </recommendedName>
</protein>
<feature type="transmembrane region" description="Helical" evidence="1">
    <location>
        <begin position="66"/>
        <end position="87"/>
    </location>
</feature>
<dbReference type="Pfam" id="PF10693">
    <property type="entry name" value="DUF2499"/>
    <property type="match status" value="1"/>
</dbReference>
<dbReference type="InterPro" id="IPR019634">
    <property type="entry name" value="Uncharacterised_Ycf49"/>
</dbReference>
<evidence type="ECO:0000313" key="3">
    <source>
        <dbReference type="Proteomes" id="UP000095751"/>
    </source>
</evidence>
<keyword evidence="1" id="KW-0472">Membrane</keyword>
<dbReference type="Proteomes" id="UP000095751">
    <property type="component" value="Unassembled WGS sequence"/>
</dbReference>
<evidence type="ECO:0000256" key="1">
    <source>
        <dbReference type="SAM" id="Phobius"/>
    </source>
</evidence>
<keyword evidence="1" id="KW-0812">Transmembrane</keyword>
<keyword evidence="3" id="KW-1185">Reference proteome</keyword>
<dbReference type="EMBL" id="KV784375">
    <property type="protein sequence ID" value="OEU09571.1"/>
    <property type="molecule type" value="Genomic_DNA"/>
</dbReference>
<feature type="non-terminal residue" evidence="2">
    <location>
        <position position="89"/>
    </location>
</feature>
<proteinExistence type="predicted"/>
<feature type="transmembrane region" description="Helical" evidence="1">
    <location>
        <begin position="40"/>
        <end position="60"/>
    </location>
</feature>
<reference evidence="2 3" key="1">
    <citation type="submission" date="2016-09" db="EMBL/GenBank/DDBJ databases">
        <title>Extensive genetic diversity and differential bi-allelic expression allows diatom success in the polar Southern Ocean.</title>
        <authorList>
            <consortium name="DOE Joint Genome Institute"/>
            <person name="Mock T."/>
            <person name="Otillar R.P."/>
            <person name="Strauss J."/>
            <person name="Dupont C."/>
            <person name="Frickenhaus S."/>
            <person name="Maumus F."/>
            <person name="Mcmullan M."/>
            <person name="Sanges R."/>
            <person name="Schmutz J."/>
            <person name="Toseland A."/>
            <person name="Valas R."/>
            <person name="Veluchamy A."/>
            <person name="Ward B.J."/>
            <person name="Allen A."/>
            <person name="Barry K."/>
            <person name="Falciatore A."/>
            <person name="Ferrante M."/>
            <person name="Fortunato A.E."/>
            <person name="Gloeckner G."/>
            <person name="Gruber A."/>
            <person name="Hipkin R."/>
            <person name="Janech M."/>
            <person name="Kroth P."/>
            <person name="Leese F."/>
            <person name="Lindquist E."/>
            <person name="Lyon B.R."/>
            <person name="Martin J."/>
            <person name="Mayer C."/>
            <person name="Parker M."/>
            <person name="Quesneville H."/>
            <person name="Raymond J."/>
            <person name="Uhlig C."/>
            <person name="Valentin K.U."/>
            <person name="Worden A.Z."/>
            <person name="Armbrust E.V."/>
            <person name="Bowler C."/>
            <person name="Green B."/>
            <person name="Moulton V."/>
            <person name="Van Oosterhout C."/>
            <person name="Grigoriev I."/>
        </authorList>
    </citation>
    <scope>NUCLEOTIDE SEQUENCE [LARGE SCALE GENOMIC DNA]</scope>
    <source>
        <strain evidence="2 3">CCMP1102</strain>
    </source>
</reference>
<dbReference type="InParanoid" id="A0A1E7EUC4"/>
<dbReference type="AlphaFoldDB" id="A0A1E7EUC4"/>
<feature type="transmembrane region" description="Helical" evidence="1">
    <location>
        <begin position="6"/>
        <end position="28"/>
    </location>
</feature>
<sequence>NALSIATWIIHISSLVEFLVAMGFAWRWATVTGNKTWKGLTWGLIPLHTSGITACTYHLFYNQLPFLVPFQAFLTCVGNTTAAIAAYRI</sequence>
<feature type="non-terminal residue" evidence="2">
    <location>
        <position position="1"/>
    </location>
</feature>
<name>A0A1E7EUC4_9STRA</name>
<dbReference type="KEGG" id="fcy:FRACYDRAFT_165007"/>
<keyword evidence="1" id="KW-1133">Transmembrane helix</keyword>
<evidence type="ECO:0008006" key="4">
    <source>
        <dbReference type="Google" id="ProtNLM"/>
    </source>
</evidence>
<dbReference type="PANTHER" id="PTHR33833:SF3">
    <property type="entry name" value="YCF49-LIKE PROTEIN"/>
    <property type="match status" value="1"/>
</dbReference>
<organism evidence="2 3">
    <name type="scientific">Fragilariopsis cylindrus CCMP1102</name>
    <dbReference type="NCBI Taxonomy" id="635003"/>
    <lineage>
        <taxon>Eukaryota</taxon>
        <taxon>Sar</taxon>
        <taxon>Stramenopiles</taxon>
        <taxon>Ochrophyta</taxon>
        <taxon>Bacillariophyta</taxon>
        <taxon>Bacillariophyceae</taxon>
        <taxon>Bacillariophycidae</taxon>
        <taxon>Bacillariales</taxon>
        <taxon>Bacillariaceae</taxon>
        <taxon>Fragilariopsis</taxon>
    </lineage>
</organism>
<evidence type="ECO:0000313" key="2">
    <source>
        <dbReference type="EMBL" id="OEU09571.1"/>
    </source>
</evidence>
<accession>A0A1E7EUC4</accession>
<gene>
    <name evidence="2" type="ORF">FRACYDRAFT_165007</name>
</gene>
<dbReference type="OrthoDB" id="196633at2759"/>